<name>A0A7W3IVU6_9ACTN</name>
<dbReference type="GO" id="GO:0004519">
    <property type="term" value="F:endonuclease activity"/>
    <property type="evidence" value="ECO:0007669"/>
    <property type="project" value="UniProtKB-KW"/>
</dbReference>
<keyword evidence="2" id="KW-1185">Reference proteome</keyword>
<dbReference type="Proteomes" id="UP000523079">
    <property type="component" value="Unassembled WGS sequence"/>
</dbReference>
<keyword evidence="1" id="KW-0255">Endonuclease</keyword>
<gene>
    <name evidence="1" type="ORF">FHX74_003842</name>
</gene>
<keyword evidence="1" id="KW-0378">Hydrolase</keyword>
<keyword evidence="1" id="KW-0540">Nuclease</keyword>
<accession>A0A7W3IVU6</accession>
<protein>
    <submittedName>
        <fullName evidence="1">Very-short-patch-repair endonuclease</fullName>
    </submittedName>
</protein>
<dbReference type="RefSeq" id="WP_182561822.1">
    <property type="nucleotide sequence ID" value="NZ_JACGWT010000007.1"/>
</dbReference>
<proteinExistence type="predicted"/>
<comment type="caution">
    <text evidence="1">The sequence shown here is derived from an EMBL/GenBank/DDBJ whole genome shotgun (WGS) entry which is preliminary data.</text>
</comment>
<evidence type="ECO:0000313" key="2">
    <source>
        <dbReference type="Proteomes" id="UP000523079"/>
    </source>
</evidence>
<dbReference type="EMBL" id="JACGWT010000007">
    <property type="protein sequence ID" value="MBA8796189.1"/>
    <property type="molecule type" value="Genomic_DNA"/>
</dbReference>
<organism evidence="1 2">
    <name type="scientific">Microlunatus kandeliicorticis</name>
    <dbReference type="NCBI Taxonomy" id="1759536"/>
    <lineage>
        <taxon>Bacteria</taxon>
        <taxon>Bacillati</taxon>
        <taxon>Actinomycetota</taxon>
        <taxon>Actinomycetes</taxon>
        <taxon>Propionibacteriales</taxon>
        <taxon>Propionibacteriaceae</taxon>
        <taxon>Microlunatus</taxon>
    </lineage>
</organism>
<dbReference type="AlphaFoldDB" id="A0A7W3IVU6"/>
<sequence>MHRREPVPAILLRLARAQADVVSREQALGCGLGRHTWTRLTRDGLWTRLAPGVARTLPGPVPWPSWAWAGVLTGGDRARLGGRAAGFCWGLLDRAPGEIDVLVPSATAPPTVDGPWRFVRERPGVRDPRSPGDPPRALLEDVAVDLASSGPEHEVVDWLTAAVQTHRTDPRRLLAAVRRRSRLRYRARITALLKDLADGAHNALELAYLREVERAHGLPVAERQVRRGATVADVFYRAFGVLVELDGRLGHTGAGRFRDMRRDNAAATAGLTTLRFGWADVHGSPCAVAAQVAENLRLRGWSGVPTRCSRCRRAA</sequence>
<evidence type="ECO:0000313" key="1">
    <source>
        <dbReference type="EMBL" id="MBA8796189.1"/>
    </source>
</evidence>
<reference evidence="1 2" key="1">
    <citation type="submission" date="2020-07" db="EMBL/GenBank/DDBJ databases">
        <title>Sequencing the genomes of 1000 actinobacteria strains.</title>
        <authorList>
            <person name="Klenk H.-P."/>
        </authorList>
    </citation>
    <scope>NUCLEOTIDE SEQUENCE [LARGE SCALE GENOMIC DNA]</scope>
    <source>
        <strain evidence="1 2">DSM 100723</strain>
    </source>
</reference>